<dbReference type="Gene3D" id="2.140.10.10">
    <property type="entry name" value="Quinoprotein alcohol dehydrogenase-like superfamily"/>
    <property type="match status" value="2"/>
</dbReference>
<dbReference type="SMART" id="SM00564">
    <property type="entry name" value="PQQ"/>
    <property type="match status" value="4"/>
</dbReference>
<evidence type="ECO:0000256" key="2">
    <source>
        <dbReference type="ARBA" id="ARBA00008156"/>
    </source>
</evidence>
<evidence type="ECO:0000313" key="7">
    <source>
        <dbReference type="EMBL" id="GEN63816.1"/>
    </source>
</evidence>
<dbReference type="EMBL" id="BJYG01000026">
    <property type="protein sequence ID" value="GEN63816.1"/>
    <property type="molecule type" value="Genomic_DNA"/>
</dbReference>
<feature type="transmembrane region" description="Helical" evidence="5">
    <location>
        <begin position="133"/>
        <end position="153"/>
    </location>
</feature>
<dbReference type="GO" id="GO:0048038">
    <property type="term" value="F:quinone binding"/>
    <property type="evidence" value="ECO:0007669"/>
    <property type="project" value="InterPro"/>
</dbReference>
<accession>A0A511XLJ6</accession>
<dbReference type="CDD" id="cd10280">
    <property type="entry name" value="PQQ_mGDH"/>
    <property type="match status" value="1"/>
</dbReference>
<evidence type="ECO:0000259" key="6">
    <source>
        <dbReference type="Pfam" id="PF01011"/>
    </source>
</evidence>
<sequence length="855" mass="93024">MGPEAGLVRDVRDFLCPGGQLYDTNVVDTPGGLTHLHENRPGESVLLRSRSVPLLLRITGILLGFYGLALAMPGFWLIGLGDSGYYAVAGMLILCSGALIAAARRAGIVLYAIVLAVTLLWAVSRVGLDGWRLIPPLALPSAIGFWVFSPWIGGRLIDRQGQSRVNVCVVSGISGCAALFAFMFICGWTITASRTVQYNPFPQQRFTGDIIDGESLVNNQWRMTGGTSAGDRFGTAAQITPENAHMLGRAWVFHTGDLPRSGENARGREFSFEATPLKVGDNLVFCTPHRDVVALDATTGKQVWRYTPGGNYGQNIYQACRGVSYFEAPAGVPCPHRIISTGAGSPPTLFALDADTGHLCAAFGHNGTVDLSQGMGIMPAGFHFITSPPMVMNSRIMLSGWVYDNQTVDEPSGVIRAFDAVTGQLVWGWDVGHTPANRPLNPGEIFTRGTPNGWGVYTADPALNTVYVPLGIATPDYYGVKRRSFDEQYDTSLVAIDITSGEERWHFQTVHHDLWDFDLPVGPSLVDLPDADGRMTPVLVQTTKQGELFVLDRRTGKPFYRVEEKPVPGGTIPEERYSPTQPYSPDIPNLRRADPTTDDLWGVTPFDQMACRIAYKKMSFHGLFTPPGLQGTLGFPAFDGVDDWYGATIDPTRGVLYVNTTYIPFRMQLVPHDKALKEGLFKPWSGWKQPYPEPIFTDNPQHGLPYAAVIEPWLGLFGAPCLAPPWGRTQAIDLVHHRMIWERALGTTKNVGPASMLRMPVGLPTGIFSMGGTLTTATGLVFMGATADQGFRVLDGRNGAVLYETELDAGGNATPMTYMGRDGRQYVVLAVGGHGGLKTRNGDEVVAFALPARRE</sequence>
<reference evidence="7 8" key="1">
    <citation type="submission" date="2019-07" db="EMBL/GenBank/DDBJ databases">
        <title>Whole genome shotgun sequence of Acetobacter oeni NBRC 105207.</title>
        <authorList>
            <person name="Hosoyama A."/>
            <person name="Uohara A."/>
            <person name="Ohji S."/>
            <person name="Ichikawa N."/>
        </authorList>
    </citation>
    <scope>NUCLEOTIDE SEQUENCE [LARGE SCALE GENOMIC DNA]</scope>
    <source>
        <strain evidence="7 8">NBRC 105207</strain>
    </source>
</reference>
<dbReference type="GO" id="GO:0016020">
    <property type="term" value="C:membrane"/>
    <property type="evidence" value="ECO:0007669"/>
    <property type="project" value="InterPro"/>
</dbReference>
<dbReference type="NCBIfam" id="TIGR03074">
    <property type="entry name" value="PQQ_membr_DH"/>
    <property type="match status" value="1"/>
</dbReference>
<evidence type="ECO:0000256" key="1">
    <source>
        <dbReference type="ARBA" id="ARBA00001931"/>
    </source>
</evidence>
<feature type="transmembrane region" description="Helical" evidence="5">
    <location>
        <begin position="165"/>
        <end position="190"/>
    </location>
</feature>
<evidence type="ECO:0000256" key="5">
    <source>
        <dbReference type="SAM" id="Phobius"/>
    </source>
</evidence>
<keyword evidence="5" id="KW-1133">Transmembrane helix</keyword>
<comment type="cofactor">
    <cofactor evidence="1">
        <name>pyrroloquinoline quinone</name>
        <dbReference type="ChEBI" id="CHEBI:58442"/>
    </cofactor>
</comment>
<gene>
    <name evidence="7" type="ORF">AOE01nite_20400</name>
</gene>
<organism evidence="7 8">
    <name type="scientific">Acetobacter oeni</name>
    <dbReference type="NCBI Taxonomy" id="304077"/>
    <lineage>
        <taxon>Bacteria</taxon>
        <taxon>Pseudomonadati</taxon>
        <taxon>Pseudomonadota</taxon>
        <taxon>Alphaproteobacteria</taxon>
        <taxon>Acetobacterales</taxon>
        <taxon>Acetobacteraceae</taxon>
        <taxon>Acetobacter</taxon>
    </lineage>
</organism>
<dbReference type="InterPro" id="IPR018391">
    <property type="entry name" value="PQQ_b-propeller_rpt"/>
</dbReference>
<dbReference type="AlphaFoldDB" id="A0A511XLJ6"/>
<proteinExistence type="inferred from homology"/>
<dbReference type="PANTHER" id="PTHR32303">
    <property type="entry name" value="QUINOPROTEIN ALCOHOL DEHYDROGENASE (CYTOCHROME C)"/>
    <property type="match status" value="1"/>
</dbReference>
<comment type="caution">
    <text evidence="7">The sequence shown here is derived from an EMBL/GenBank/DDBJ whole genome shotgun (WGS) entry which is preliminary data.</text>
</comment>
<dbReference type="InterPro" id="IPR011047">
    <property type="entry name" value="Quinoprotein_ADH-like_sf"/>
</dbReference>
<feature type="transmembrane region" description="Helical" evidence="5">
    <location>
        <begin position="54"/>
        <end position="78"/>
    </location>
</feature>
<feature type="transmembrane region" description="Helical" evidence="5">
    <location>
        <begin position="108"/>
        <end position="127"/>
    </location>
</feature>
<name>A0A511XLJ6_9PROT</name>
<dbReference type="GO" id="GO:0008876">
    <property type="term" value="F:quinoprotein glucose dehydrogenase activity"/>
    <property type="evidence" value="ECO:0007669"/>
    <property type="project" value="TreeGrafter"/>
</dbReference>
<dbReference type="SUPFAM" id="SSF50998">
    <property type="entry name" value="Quinoprotein alcohol dehydrogenase-like"/>
    <property type="match status" value="1"/>
</dbReference>
<dbReference type="InterPro" id="IPR002372">
    <property type="entry name" value="PQQ_rpt_dom"/>
</dbReference>
<protein>
    <submittedName>
        <fullName evidence="7">Glucose dehydrogenase</fullName>
    </submittedName>
</protein>
<feature type="transmembrane region" description="Helical" evidence="5">
    <location>
        <begin position="84"/>
        <end position="101"/>
    </location>
</feature>
<evidence type="ECO:0000313" key="8">
    <source>
        <dbReference type="Proteomes" id="UP000321746"/>
    </source>
</evidence>
<dbReference type="InterPro" id="IPR017511">
    <property type="entry name" value="PQQ_mDH"/>
</dbReference>
<comment type="similarity">
    <text evidence="2">Belongs to the bacterial PQQ dehydrogenase family.</text>
</comment>
<feature type="domain" description="Pyrrolo-quinoline quinone repeat" evidence="6">
    <location>
        <begin position="221"/>
        <end position="827"/>
    </location>
</feature>
<dbReference type="Pfam" id="PF01011">
    <property type="entry name" value="PQQ"/>
    <property type="match status" value="1"/>
</dbReference>
<evidence type="ECO:0000256" key="4">
    <source>
        <dbReference type="SAM" id="MobiDB-lite"/>
    </source>
</evidence>
<dbReference type="Proteomes" id="UP000321746">
    <property type="component" value="Unassembled WGS sequence"/>
</dbReference>
<keyword evidence="5" id="KW-0472">Membrane</keyword>
<keyword evidence="8" id="KW-1185">Reference proteome</keyword>
<keyword evidence="3" id="KW-0560">Oxidoreductase</keyword>
<evidence type="ECO:0000256" key="3">
    <source>
        <dbReference type="ARBA" id="ARBA00023002"/>
    </source>
</evidence>
<feature type="region of interest" description="Disordered" evidence="4">
    <location>
        <begin position="562"/>
        <end position="589"/>
    </location>
</feature>
<keyword evidence="5" id="KW-0812">Transmembrane</keyword>
<dbReference type="PANTHER" id="PTHR32303:SF4">
    <property type="entry name" value="QUINOPROTEIN GLUCOSE DEHYDROGENASE"/>
    <property type="match status" value="1"/>
</dbReference>